<dbReference type="InterPro" id="IPR006047">
    <property type="entry name" value="GH13_cat_dom"/>
</dbReference>
<dbReference type="PANTHER" id="PTHR43651:SF11">
    <property type="entry name" value="MALTO-OLIGOSYLTREHALOSE TREHALOHYDROLASE"/>
    <property type="match status" value="1"/>
</dbReference>
<dbReference type="AlphaFoldDB" id="A0A0G4G7K6"/>
<feature type="active site" description="Proton donor" evidence="5">
    <location>
        <position position="388"/>
    </location>
</feature>
<dbReference type="Pfam" id="PF00128">
    <property type="entry name" value="Alpha-amylase"/>
    <property type="match status" value="1"/>
</dbReference>
<name>A0A0G4G7K6_9ALVE</name>
<dbReference type="GO" id="GO:0003844">
    <property type="term" value="F:1,4-alpha-glucan branching enzyme activity"/>
    <property type="evidence" value="ECO:0007669"/>
    <property type="project" value="UniProtKB-EC"/>
</dbReference>
<feature type="domain" description="Glycosyl hydrolase family 13 catalytic" evidence="7">
    <location>
        <begin position="199"/>
        <end position="554"/>
    </location>
</feature>
<organism evidence="8">
    <name type="scientific">Chromera velia CCMP2878</name>
    <dbReference type="NCBI Taxonomy" id="1169474"/>
    <lineage>
        <taxon>Eukaryota</taxon>
        <taxon>Sar</taxon>
        <taxon>Alveolata</taxon>
        <taxon>Colpodellida</taxon>
        <taxon>Chromeraceae</taxon>
        <taxon>Chromera</taxon>
    </lineage>
</organism>
<feature type="region of interest" description="Disordered" evidence="6">
    <location>
        <begin position="71"/>
        <end position="111"/>
    </location>
</feature>
<evidence type="ECO:0000259" key="7">
    <source>
        <dbReference type="SMART" id="SM00642"/>
    </source>
</evidence>
<evidence type="ECO:0000313" key="8">
    <source>
        <dbReference type="EMBL" id="CEM24585.1"/>
    </source>
</evidence>
<evidence type="ECO:0000256" key="1">
    <source>
        <dbReference type="ARBA" id="ARBA00000826"/>
    </source>
</evidence>
<sequence>MENDLGALYDAQEKCIKFGFWGPHAHVAEAWVRVFPPLTETGRGEGHKIPMHKGDGDKWYCKVPLGDLPFSLPPQSPTSGAGERGAGTEREEERLEISKRGDEVDREGKSGALKEAAAKEAETKNLPGVSVSGIGYEFLLRPSWNDCFHAEGEILTRRDPMALSCDFDSNICFVHDPEAFDWEKDEVPLVGHSELNVYELHVGSFSGRGDGLPDPNGGNAFANATSHLEHVKDLGFTAIEMMPVQEFGGQWGYNPRLLTAIHGKWGSPDDLKRFVKKAHSLGLAVIFDLVLNHGSSKLNSLWNWDGYGPNNCGGIYFEGGGDTPWGRKFGFHKREIREYIKAAARNFLKIFRGDGLRLDSVHNIPWDLLQEICGDLKANFPGKALIAEVTPEDPKLCKPLGEGGCAFDSVWVHSTYYDAIKVMKGEKSEHHFGMLRGMVDLHKGFWKSSQATNSILGSHDQAGNRQGGRNDGKHHRYIVDLLGGRNNWHARSRVRLLFCLQAFSRGLPLIFQGHEIMQGGWWHVDQGLDWGLVRGGDEHAGHMMETVRQANLLRRSSKDLTDEFAQAEMCHKDGHNKIVAWARGGFLGIANFGERQWDGAEYGVCCPWKDCSVRQVLNSQALECGGWDESWTVKGDATTRVGGDAKVFAKMPKLAFLVFQKV</sequence>
<dbReference type="PhylomeDB" id="A0A0G4G7K6"/>
<dbReference type="InterPro" id="IPR037439">
    <property type="entry name" value="Branching_enzy"/>
</dbReference>
<dbReference type="PIRSF" id="PIRSF000463">
    <property type="entry name" value="GlgB"/>
    <property type="match status" value="1"/>
</dbReference>
<dbReference type="InterPro" id="IPR006048">
    <property type="entry name" value="A-amylase/branching_C"/>
</dbReference>
<comment type="similarity">
    <text evidence="2">Belongs to the glycosyl hydrolase 13 family. GlgB subfamily.</text>
</comment>
<feature type="active site" description="Nucleophile" evidence="5">
    <location>
        <position position="359"/>
    </location>
</feature>
<accession>A0A0G4G7K6</accession>
<dbReference type="SMART" id="SM00642">
    <property type="entry name" value="Aamy"/>
    <property type="match status" value="1"/>
</dbReference>
<feature type="compositionally biased region" description="Basic and acidic residues" evidence="6">
    <location>
        <begin position="86"/>
        <end position="109"/>
    </location>
</feature>
<dbReference type="Gene3D" id="3.20.20.80">
    <property type="entry name" value="Glycosidases"/>
    <property type="match status" value="1"/>
</dbReference>
<dbReference type="VEuPathDB" id="CryptoDB:Cvel_20619"/>
<evidence type="ECO:0000256" key="2">
    <source>
        <dbReference type="ARBA" id="ARBA00009000"/>
    </source>
</evidence>
<reference evidence="8" key="1">
    <citation type="submission" date="2014-11" db="EMBL/GenBank/DDBJ databases">
        <authorList>
            <person name="Otto D Thomas"/>
            <person name="Naeem Raeece"/>
        </authorList>
    </citation>
    <scope>NUCLEOTIDE SEQUENCE</scope>
</reference>
<dbReference type="SUPFAM" id="SSF51445">
    <property type="entry name" value="(Trans)glycosidases"/>
    <property type="match status" value="1"/>
</dbReference>
<evidence type="ECO:0000256" key="4">
    <source>
        <dbReference type="ARBA" id="ARBA00022679"/>
    </source>
</evidence>
<dbReference type="EC" id="2.4.1.18" evidence="3"/>
<protein>
    <recommendedName>
        <fullName evidence="3">1,4-alpha-glucan branching enzyme</fullName>
        <ecNumber evidence="3">2.4.1.18</ecNumber>
    </recommendedName>
</protein>
<dbReference type="PANTHER" id="PTHR43651">
    <property type="entry name" value="1,4-ALPHA-GLUCAN-BRANCHING ENZYME"/>
    <property type="match status" value="1"/>
</dbReference>
<evidence type="ECO:0000256" key="6">
    <source>
        <dbReference type="SAM" id="MobiDB-lite"/>
    </source>
</evidence>
<comment type="catalytic activity">
    <reaction evidence="1">
        <text>Transfers a segment of a (1-&gt;4)-alpha-D-glucan chain to a primary hydroxy group in a similar glucan chain.</text>
        <dbReference type="EC" id="2.4.1.18"/>
    </reaction>
</comment>
<proteinExistence type="inferred from homology"/>
<dbReference type="EMBL" id="CDMZ01000956">
    <property type="protein sequence ID" value="CEM24585.1"/>
    <property type="molecule type" value="Genomic_DNA"/>
</dbReference>
<dbReference type="GO" id="GO:0043169">
    <property type="term" value="F:cation binding"/>
    <property type="evidence" value="ECO:0007669"/>
    <property type="project" value="InterPro"/>
</dbReference>
<dbReference type="Pfam" id="PF02806">
    <property type="entry name" value="Alpha-amylase_C"/>
    <property type="match status" value="1"/>
</dbReference>
<evidence type="ECO:0000256" key="3">
    <source>
        <dbReference type="ARBA" id="ARBA00012541"/>
    </source>
</evidence>
<keyword evidence="4" id="KW-0808">Transferase</keyword>
<gene>
    <name evidence="8" type="ORF">Cvel_20619</name>
</gene>
<dbReference type="InterPro" id="IPR017853">
    <property type="entry name" value="GH"/>
</dbReference>
<dbReference type="GO" id="GO:0005978">
    <property type="term" value="P:glycogen biosynthetic process"/>
    <property type="evidence" value="ECO:0007669"/>
    <property type="project" value="InterPro"/>
</dbReference>
<evidence type="ECO:0000256" key="5">
    <source>
        <dbReference type="PIRSR" id="PIRSR000463-1"/>
    </source>
</evidence>